<dbReference type="InterPro" id="IPR009875">
    <property type="entry name" value="PilZ_domain"/>
</dbReference>
<dbReference type="OrthoDB" id="9771532at2"/>
<evidence type="ECO:0000259" key="2">
    <source>
        <dbReference type="Pfam" id="PF00571"/>
    </source>
</evidence>
<dbReference type="InterPro" id="IPR046342">
    <property type="entry name" value="CBS_dom_sf"/>
</dbReference>
<dbReference type="SUPFAM" id="SSF54631">
    <property type="entry name" value="CBS-domain pair"/>
    <property type="match status" value="1"/>
</dbReference>
<reference evidence="5" key="1">
    <citation type="submission" date="2018-04" db="EMBL/GenBank/DDBJ databases">
        <authorList>
            <person name="Lucker S."/>
            <person name="Sakoula D."/>
        </authorList>
    </citation>
    <scope>NUCLEOTIDE SEQUENCE [LARGE SCALE GENOMIC DNA]</scope>
</reference>
<evidence type="ECO:0000313" key="4">
    <source>
        <dbReference type="EMBL" id="SPP64992.1"/>
    </source>
</evidence>
<dbReference type="PANTHER" id="PTHR48108:SF26">
    <property type="entry name" value="CBS DOMAIN-CONTAINING PROTEIN DDB_G0289609"/>
    <property type="match status" value="1"/>
</dbReference>
<dbReference type="InterPro" id="IPR051462">
    <property type="entry name" value="CBS_domain-containing"/>
</dbReference>
<dbReference type="InterPro" id="IPR000644">
    <property type="entry name" value="CBS_dom"/>
</dbReference>
<dbReference type="GO" id="GO:0035438">
    <property type="term" value="F:cyclic-di-GMP binding"/>
    <property type="evidence" value="ECO:0007669"/>
    <property type="project" value="InterPro"/>
</dbReference>
<dbReference type="Gene3D" id="2.40.10.220">
    <property type="entry name" value="predicted glycosyltransferase like domains"/>
    <property type="match status" value="1"/>
</dbReference>
<feature type="domain" description="CBS" evidence="2">
    <location>
        <begin position="84"/>
        <end position="134"/>
    </location>
</feature>
<sequence length="256" mass="27523">MIHPNDQQPKTPNPKLTVVAHMMTPGVVQIPGDISVTEAATLLEREQMPCLLVKDTELHFGLMTPADIVKKVVALGLAPDDIEVRAIMSHPVHFIEYDRAADEATTLMMSSGAPILIVTKQEQPVGVLTARDLVLSPKRCQTRVPATIGVMDSHSPGAQHQAIIVQLSHVGAMVQTATLLLPGTRVFLRFTLPDLTAPLTVTGTILEDYDPVYESGRAGTTGSPSVDVQFTGLSPADQSRIKAWVLQNSPKSTDLA</sequence>
<dbReference type="InParanoid" id="A0A330L754"/>
<protein>
    <recommendedName>
        <fullName evidence="6">CBS domain-containing protein</fullName>
    </recommendedName>
</protein>
<evidence type="ECO:0000256" key="1">
    <source>
        <dbReference type="ARBA" id="ARBA00022737"/>
    </source>
</evidence>
<dbReference type="PANTHER" id="PTHR48108">
    <property type="entry name" value="CBS DOMAIN-CONTAINING PROTEIN CBSX2, CHLOROPLASTIC"/>
    <property type="match status" value="1"/>
</dbReference>
<evidence type="ECO:0000313" key="5">
    <source>
        <dbReference type="Proteomes" id="UP000248168"/>
    </source>
</evidence>
<dbReference type="Proteomes" id="UP000248168">
    <property type="component" value="Unassembled WGS sequence"/>
</dbReference>
<evidence type="ECO:0008006" key="6">
    <source>
        <dbReference type="Google" id="ProtNLM"/>
    </source>
</evidence>
<gene>
    <name evidence="4" type="ORF">NITLEN_20632</name>
</gene>
<name>A0A330L754_9BACT</name>
<organism evidence="4 5">
    <name type="scientific">Nitrospira lenta</name>
    <dbReference type="NCBI Taxonomy" id="1436998"/>
    <lineage>
        <taxon>Bacteria</taxon>
        <taxon>Pseudomonadati</taxon>
        <taxon>Nitrospirota</taxon>
        <taxon>Nitrospiria</taxon>
        <taxon>Nitrospirales</taxon>
        <taxon>Nitrospiraceae</taxon>
        <taxon>Nitrospira</taxon>
    </lineage>
</organism>
<dbReference type="Pfam" id="PF00571">
    <property type="entry name" value="CBS"/>
    <property type="match status" value="2"/>
</dbReference>
<keyword evidence="1" id="KW-0677">Repeat</keyword>
<dbReference type="Gene3D" id="3.10.580.10">
    <property type="entry name" value="CBS-domain"/>
    <property type="match status" value="1"/>
</dbReference>
<proteinExistence type="predicted"/>
<dbReference type="AlphaFoldDB" id="A0A330L754"/>
<feature type="domain" description="CBS" evidence="2">
    <location>
        <begin position="19"/>
        <end position="72"/>
    </location>
</feature>
<accession>A0A330L754</accession>
<evidence type="ECO:0000259" key="3">
    <source>
        <dbReference type="Pfam" id="PF07238"/>
    </source>
</evidence>
<feature type="domain" description="PilZ" evidence="3">
    <location>
        <begin position="138"/>
        <end position="246"/>
    </location>
</feature>
<keyword evidence="5" id="KW-1185">Reference proteome</keyword>
<dbReference type="EMBL" id="OUNR01000012">
    <property type="protein sequence ID" value="SPP64992.1"/>
    <property type="molecule type" value="Genomic_DNA"/>
</dbReference>
<dbReference type="Pfam" id="PF07238">
    <property type="entry name" value="PilZ"/>
    <property type="match status" value="1"/>
</dbReference>